<protein>
    <submittedName>
        <fullName evidence="1">Uncharacterized protein</fullName>
    </submittedName>
</protein>
<accession>A0A0B6YE60</accession>
<dbReference type="EMBL" id="HACG01006955">
    <property type="protein sequence ID" value="CEK53820.1"/>
    <property type="molecule type" value="Transcribed_RNA"/>
</dbReference>
<gene>
    <name evidence="1" type="primary">ORF21306</name>
</gene>
<sequence length="79" mass="9116">DTCCNGKPLGHSLCYCPQCILHSSRLSFCPLTNKTTMKKGYLTVHQTNDPYYQFNSKEQVVIQTLHRPQQTEIPSMQQR</sequence>
<feature type="non-terminal residue" evidence="1">
    <location>
        <position position="1"/>
    </location>
</feature>
<reference evidence="1" key="1">
    <citation type="submission" date="2014-12" db="EMBL/GenBank/DDBJ databases">
        <title>Insight into the proteome of Arion vulgaris.</title>
        <authorList>
            <person name="Aradska J."/>
            <person name="Bulat T."/>
            <person name="Smidak R."/>
            <person name="Sarate P."/>
            <person name="Gangsoo J."/>
            <person name="Sialana F."/>
            <person name="Bilban M."/>
            <person name="Lubec G."/>
        </authorList>
    </citation>
    <scope>NUCLEOTIDE SEQUENCE</scope>
    <source>
        <tissue evidence="1">Skin</tissue>
    </source>
</reference>
<organism evidence="1">
    <name type="scientific">Arion vulgaris</name>
    <dbReference type="NCBI Taxonomy" id="1028688"/>
    <lineage>
        <taxon>Eukaryota</taxon>
        <taxon>Metazoa</taxon>
        <taxon>Spiralia</taxon>
        <taxon>Lophotrochozoa</taxon>
        <taxon>Mollusca</taxon>
        <taxon>Gastropoda</taxon>
        <taxon>Heterobranchia</taxon>
        <taxon>Euthyneura</taxon>
        <taxon>Panpulmonata</taxon>
        <taxon>Eupulmonata</taxon>
        <taxon>Stylommatophora</taxon>
        <taxon>Helicina</taxon>
        <taxon>Arionoidea</taxon>
        <taxon>Arionidae</taxon>
        <taxon>Arion</taxon>
    </lineage>
</organism>
<proteinExistence type="predicted"/>
<dbReference type="AlphaFoldDB" id="A0A0B6YE60"/>
<evidence type="ECO:0000313" key="1">
    <source>
        <dbReference type="EMBL" id="CEK53820.1"/>
    </source>
</evidence>
<name>A0A0B6YE60_9EUPU</name>